<organism evidence="2 3">
    <name type="scientific">Prosthecobacter fluviatilis</name>
    <dbReference type="NCBI Taxonomy" id="445931"/>
    <lineage>
        <taxon>Bacteria</taxon>
        <taxon>Pseudomonadati</taxon>
        <taxon>Verrucomicrobiota</taxon>
        <taxon>Verrucomicrobiia</taxon>
        <taxon>Verrucomicrobiales</taxon>
        <taxon>Verrucomicrobiaceae</taxon>
        <taxon>Prosthecobacter</taxon>
    </lineage>
</organism>
<gene>
    <name evidence="2" type="ORF">ACFQDI_19830</name>
</gene>
<comment type="caution">
    <text evidence="2">The sequence shown here is derived from an EMBL/GenBank/DDBJ whole genome shotgun (WGS) entry which is preliminary data.</text>
</comment>
<protein>
    <recommendedName>
        <fullName evidence="4">Lipoprotein</fullName>
    </recommendedName>
</protein>
<proteinExistence type="predicted"/>
<keyword evidence="3" id="KW-1185">Reference proteome</keyword>
<sequence length="232" mass="25860">MKIPAKWTLMLWACLLAACSTKPVPDTEAAPTQEPRLEAPPGETRGGPQVVVLGPDGQARVLVTARGSSLQRRPDGPLQLLDTPVDDVEEERWAEKAKELAEGVHWSPSGAQVCLLRGYKRGSDIVVFTLTTQPAAEVKLDLHVLEKAIEERYGNAFKMGRFYYISLRRWIDDDHLEIEFSGNLVPKVVPKVETSPEVWGYYKGTACVEIKAKSGLVKGELKWEPLKKEEVR</sequence>
<dbReference type="Proteomes" id="UP001596052">
    <property type="component" value="Unassembled WGS sequence"/>
</dbReference>
<evidence type="ECO:0000313" key="2">
    <source>
        <dbReference type="EMBL" id="MFC5457128.1"/>
    </source>
</evidence>
<dbReference type="RefSeq" id="WP_377170088.1">
    <property type="nucleotide sequence ID" value="NZ_JBHSMQ010000008.1"/>
</dbReference>
<dbReference type="EMBL" id="JBHSMQ010000008">
    <property type="protein sequence ID" value="MFC5457128.1"/>
    <property type="molecule type" value="Genomic_DNA"/>
</dbReference>
<accession>A0ABW0KUF6</accession>
<feature type="region of interest" description="Disordered" evidence="1">
    <location>
        <begin position="24"/>
        <end position="48"/>
    </location>
</feature>
<reference evidence="3" key="1">
    <citation type="journal article" date="2019" name="Int. J. Syst. Evol. Microbiol.">
        <title>The Global Catalogue of Microorganisms (GCM) 10K type strain sequencing project: providing services to taxonomists for standard genome sequencing and annotation.</title>
        <authorList>
            <consortium name="The Broad Institute Genomics Platform"/>
            <consortium name="The Broad Institute Genome Sequencing Center for Infectious Disease"/>
            <person name="Wu L."/>
            <person name="Ma J."/>
        </authorList>
    </citation>
    <scope>NUCLEOTIDE SEQUENCE [LARGE SCALE GENOMIC DNA]</scope>
    <source>
        <strain evidence="3">CGMCC 4.1469</strain>
    </source>
</reference>
<name>A0ABW0KUF6_9BACT</name>
<dbReference type="PROSITE" id="PS51257">
    <property type="entry name" value="PROKAR_LIPOPROTEIN"/>
    <property type="match status" value="1"/>
</dbReference>
<evidence type="ECO:0000256" key="1">
    <source>
        <dbReference type="SAM" id="MobiDB-lite"/>
    </source>
</evidence>
<evidence type="ECO:0008006" key="4">
    <source>
        <dbReference type="Google" id="ProtNLM"/>
    </source>
</evidence>
<evidence type="ECO:0000313" key="3">
    <source>
        <dbReference type="Proteomes" id="UP001596052"/>
    </source>
</evidence>